<dbReference type="Gene3D" id="2.130.10.10">
    <property type="entry name" value="YVTN repeat-like/Quinoprotein amine dehydrogenase"/>
    <property type="match status" value="2"/>
</dbReference>
<dbReference type="Pfam" id="PF00400">
    <property type="entry name" value="WD40"/>
    <property type="match status" value="2"/>
</dbReference>
<feature type="repeat" description="WD" evidence="6">
    <location>
        <begin position="136"/>
        <end position="177"/>
    </location>
</feature>
<dbReference type="SMART" id="SM00320">
    <property type="entry name" value="WD40"/>
    <property type="match status" value="5"/>
</dbReference>
<dbReference type="SUPFAM" id="SSF50978">
    <property type="entry name" value="WD40 repeat-like"/>
    <property type="match status" value="1"/>
</dbReference>
<keyword evidence="4" id="KW-0677">Repeat</keyword>
<dbReference type="InterPro" id="IPR036322">
    <property type="entry name" value="WD40_repeat_dom_sf"/>
</dbReference>
<dbReference type="EMBL" id="CP151509">
    <property type="protein sequence ID" value="WZN64273.1"/>
    <property type="molecule type" value="Genomic_DNA"/>
</dbReference>
<dbReference type="InterPro" id="IPR015943">
    <property type="entry name" value="WD40/YVTN_repeat-like_dom_sf"/>
</dbReference>
<protein>
    <submittedName>
        <fullName evidence="7">WD repeat-containing protein</fullName>
    </submittedName>
</protein>
<comment type="subcellular location">
    <subcellularLocation>
        <location evidence="1">Nucleus</location>
    </subcellularLocation>
</comment>
<dbReference type="PANTHER" id="PTHR19861">
    <property type="entry name" value="WD40 REPEAT PROTEIN SWD2"/>
    <property type="match status" value="1"/>
</dbReference>
<dbReference type="InterPro" id="IPR037867">
    <property type="entry name" value="Swd2/WDR82"/>
</dbReference>
<evidence type="ECO:0000256" key="6">
    <source>
        <dbReference type="PROSITE-ProRule" id="PRU00221"/>
    </source>
</evidence>
<organism evidence="7 8">
    <name type="scientific">Chloropicon roscoffensis</name>
    <dbReference type="NCBI Taxonomy" id="1461544"/>
    <lineage>
        <taxon>Eukaryota</taxon>
        <taxon>Viridiplantae</taxon>
        <taxon>Chlorophyta</taxon>
        <taxon>Chloropicophyceae</taxon>
        <taxon>Chloropicales</taxon>
        <taxon>Chloropicaceae</taxon>
        <taxon>Chloropicon</taxon>
    </lineage>
</organism>
<evidence type="ECO:0000313" key="8">
    <source>
        <dbReference type="Proteomes" id="UP001472866"/>
    </source>
</evidence>
<evidence type="ECO:0000313" key="7">
    <source>
        <dbReference type="EMBL" id="WZN64273.1"/>
    </source>
</evidence>
<evidence type="ECO:0000256" key="5">
    <source>
        <dbReference type="ARBA" id="ARBA00023242"/>
    </source>
</evidence>
<sequence>MSAPPQDTGDVELFDDLFGHFREARVFDAPPAVGNTEAEQTEPPKVNSLDFHNSEPLLVSVTDKDAGIRLYDVSKGTEEMEFFSAKYGASSVRFTHHPMAILYASTRKDKAAGDNVVEHHAIRYHSLHDNAYLRYFKAHEDEVLDIEMSTVSDTFLSVSKDRTVRRWDLRTEKDQEMLDLKKMAQVNKPRIACDRADEIVALGVEGGDIRLYTTKALQAGYFHSIQGPQSSGLVRPHISCLKLSNGGNLVAALLQGTIFVYKIDSGATSDAVNKGNVFRKLETGVSSDLEFDFTPDDKYIISGCGVGSVVVWSLESGNEVARVEGGGLEVPTCLRWSPRQALFATGSSKLSLWIPETVPGRGA</sequence>
<evidence type="ECO:0000256" key="2">
    <source>
        <dbReference type="ARBA" id="ARBA00005616"/>
    </source>
</evidence>
<dbReference type="PROSITE" id="PS50294">
    <property type="entry name" value="WD_REPEATS_REGION"/>
    <property type="match status" value="1"/>
</dbReference>
<name>A0AAX4PED3_9CHLO</name>
<reference evidence="7 8" key="1">
    <citation type="submission" date="2024-03" db="EMBL/GenBank/DDBJ databases">
        <title>Complete genome sequence of the green alga Chloropicon roscoffensis RCC1871.</title>
        <authorList>
            <person name="Lemieux C."/>
            <person name="Pombert J.-F."/>
            <person name="Otis C."/>
            <person name="Turmel M."/>
        </authorList>
    </citation>
    <scope>NUCLEOTIDE SEQUENCE [LARGE SCALE GENOMIC DNA]</scope>
    <source>
        <strain evidence="7 8">RCC1871</strain>
    </source>
</reference>
<dbReference type="PROSITE" id="PS50082">
    <property type="entry name" value="WD_REPEATS_2"/>
    <property type="match status" value="2"/>
</dbReference>
<dbReference type="GO" id="GO:0048188">
    <property type="term" value="C:Set1C/COMPASS complex"/>
    <property type="evidence" value="ECO:0007669"/>
    <property type="project" value="TreeGrafter"/>
</dbReference>
<keyword evidence="5" id="KW-0539">Nucleus</keyword>
<keyword evidence="3 6" id="KW-0853">WD repeat</keyword>
<feature type="repeat" description="WD" evidence="6">
    <location>
        <begin position="293"/>
        <end position="322"/>
    </location>
</feature>
<dbReference type="GO" id="GO:0016070">
    <property type="term" value="P:RNA metabolic process"/>
    <property type="evidence" value="ECO:0007669"/>
    <property type="project" value="UniProtKB-ARBA"/>
</dbReference>
<comment type="similarity">
    <text evidence="2">Belongs to the WD repeat SWD2 family.</text>
</comment>
<evidence type="ECO:0000256" key="1">
    <source>
        <dbReference type="ARBA" id="ARBA00004123"/>
    </source>
</evidence>
<accession>A0AAX4PED3</accession>
<dbReference type="Proteomes" id="UP001472866">
    <property type="component" value="Chromosome 09"/>
</dbReference>
<dbReference type="PANTHER" id="PTHR19861:SF0">
    <property type="entry name" value="WD REPEAT-CONTAINING PROTEIN 82"/>
    <property type="match status" value="1"/>
</dbReference>
<keyword evidence="8" id="KW-1185">Reference proteome</keyword>
<dbReference type="AlphaFoldDB" id="A0AAX4PED3"/>
<gene>
    <name evidence="7" type="ORF">HKI87_09g58280</name>
</gene>
<dbReference type="GO" id="GO:0003682">
    <property type="term" value="F:chromatin binding"/>
    <property type="evidence" value="ECO:0007669"/>
    <property type="project" value="TreeGrafter"/>
</dbReference>
<evidence type="ECO:0000256" key="4">
    <source>
        <dbReference type="ARBA" id="ARBA00022737"/>
    </source>
</evidence>
<dbReference type="InterPro" id="IPR001680">
    <property type="entry name" value="WD40_rpt"/>
</dbReference>
<evidence type="ECO:0000256" key="3">
    <source>
        <dbReference type="ARBA" id="ARBA00022574"/>
    </source>
</evidence>
<proteinExistence type="inferred from homology"/>